<dbReference type="AlphaFoldDB" id="J9GJF5"/>
<proteinExistence type="predicted"/>
<dbReference type="EMBL" id="AMCI01002666">
    <property type="protein sequence ID" value="EJX02143.1"/>
    <property type="molecule type" value="Genomic_DNA"/>
</dbReference>
<gene>
    <name evidence="1" type="ORF">EVA_09756</name>
</gene>
<sequence>MNRFYLLLLVICWGMMEGRAQTSSDEVRQDDKEVVCPALLCDSLPVSLALPAPHSLFYMSAPGFDGCGLGHLLGYGPVWDLHQGFNAQFGMSVTAGLGKHAPRGVGFGQSIALAYAQPLGNRFSLAGGLYVQNMDWGSFHQKDVGLAAVLGYKVNESISLYAYGAKSILPESGFRPLGYFPFAGDQVRDRIGAMADFKISDQVKIQVSIERHTVVPMRFPQENMIPPSRQ</sequence>
<comment type="caution">
    <text evidence="1">The sequence shown here is derived from an EMBL/GenBank/DDBJ whole genome shotgun (WGS) entry which is preliminary data.</text>
</comment>
<name>J9GJF5_9ZZZZ</name>
<reference evidence="1" key="1">
    <citation type="journal article" date="2012" name="PLoS ONE">
        <title>Gene sets for utilization of primary and secondary nutrition supplies in the distal gut of endangered iberian lynx.</title>
        <authorList>
            <person name="Alcaide M."/>
            <person name="Messina E."/>
            <person name="Richter M."/>
            <person name="Bargiela R."/>
            <person name="Peplies J."/>
            <person name="Huws S.A."/>
            <person name="Newbold C.J."/>
            <person name="Golyshin P.N."/>
            <person name="Simon M.A."/>
            <person name="Lopez G."/>
            <person name="Yakimov M.M."/>
            <person name="Ferrer M."/>
        </authorList>
    </citation>
    <scope>NUCLEOTIDE SEQUENCE</scope>
</reference>
<accession>J9GJF5</accession>
<protein>
    <submittedName>
        <fullName evidence="1">Uncharacterized protein</fullName>
    </submittedName>
</protein>
<organism evidence="1">
    <name type="scientific">gut metagenome</name>
    <dbReference type="NCBI Taxonomy" id="749906"/>
    <lineage>
        <taxon>unclassified sequences</taxon>
        <taxon>metagenomes</taxon>
        <taxon>organismal metagenomes</taxon>
    </lineage>
</organism>
<evidence type="ECO:0000313" key="1">
    <source>
        <dbReference type="EMBL" id="EJX02143.1"/>
    </source>
</evidence>